<dbReference type="RefSeq" id="WP_093429035.1">
    <property type="nucleotide sequence ID" value="NZ_FOMJ01000010.1"/>
</dbReference>
<feature type="compositionally biased region" description="Low complexity" evidence="2">
    <location>
        <begin position="47"/>
        <end position="56"/>
    </location>
</feature>
<dbReference type="PRINTS" id="PR01438">
    <property type="entry name" value="UNVRSLSTRESS"/>
</dbReference>
<sequence length="161" mass="17408">MLQRVIIAIDFSTASAQALAVARQHCTGATIRLLHVMRPADVAASSAAGAAHTGSSPLSSRDMRDSAEQKAMERLESWAQEGEECGLGVGNAAEEIMRQAEEFEADMIVMGTRGRSQLSNMLHGSATEWLIRHAHQPVLVVHEVPMNDSTRAHLPPTEIND</sequence>
<gene>
    <name evidence="4" type="ORF">SAMN05660831_02421</name>
</gene>
<dbReference type="PANTHER" id="PTHR46268">
    <property type="entry name" value="STRESS RESPONSE PROTEIN NHAX"/>
    <property type="match status" value="1"/>
</dbReference>
<organism evidence="4 5">
    <name type="scientific">Thiohalospira halophila DSM 15071</name>
    <dbReference type="NCBI Taxonomy" id="1123397"/>
    <lineage>
        <taxon>Bacteria</taxon>
        <taxon>Pseudomonadati</taxon>
        <taxon>Pseudomonadota</taxon>
        <taxon>Gammaproteobacteria</taxon>
        <taxon>Thiohalospirales</taxon>
        <taxon>Thiohalospiraceae</taxon>
        <taxon>Thiohalospira</taxon>
    </lineage>
</organism>
<dbReference type="OrthoDB" id="5567285at2"/>
<dbReference type="PANTHER" id="PTHR46268:SF6">
    <property type="entry name" value="UNIVERSAL STRESS PROTEIN UP12"/>
    <property type="match status" value="1"/>
</dbReference>
<evidence type="ECO:0000313" key="5">
    <source>
        <dbReference type="Proteomes" id="UP000198611"/>
    </source>
</evidence>
<name>A0A1I1VP48_9GAMM</name>
<feature type="domain" description="UspA" evidence="3">
    <location>
        <begin position="1"/>
        <end position="142"/>
    </location>
</feature>
<dbReference type="CDD" id="cd00293">
    <property type="entry name" value="USP-like"/>
    <property type="match status" value="1"/>
</dbReference>
<evidence type="ECO:0000256" key="2">
    <source>
        <dbReference type="SAM" id="MobiDB-lite"/>
    </source>
</evidence>
<keyword evidence="5" id="KW-1185">Reference proteome</keyword>
<dbReference type="InterPro" id="IPR006016">
    <property type="entry name" value="UspA"/>
</dbReference>
<comment type="similarity">
    <text evidence="1">Belongs to the universal stress protein A family.</text>
</comment>
<dbReference type="Pfam" id="PF00582">
    <property type="entry name" value="Usp"/>
    <property type="match status" value="1"/>
</dbReference>
<dbReference type="SUPFAM" id="SSF52402">
    <property type="entry name" value="Adenine nucleotide alpha hydrolases-like"/>
    <property type="match status" value="1"/>
</dbReference>
<dbReference type="Proteomes" id="UP000198611">
    <property type="component" value="Unassembled WGS sequence"/>
</dbReference>
<evidence type="ECO:0000313" key="4">
    <source>
        <dbReference type="EMBL" id="SFD84594.1"/>
    </source>
</evidence>
<evidence type="ECO:0000259" key="3">
    <source>
        <dbReference type="Pfam" id="PF00582"/>
    </source>
</evidence>
<dbReference type="Gene3D" id="3.40.50.620">
    <property type="entry name" value="HUPs"/>
    <property type="match status" value="1"/>
</dbReference>
<dbReference type="EMBL" id="FOMJ01000010">
    <property type="protein sequence ID" value="SFD84594.1"/>
    <property type="molecule type" value="Genomic_DNA"/>
</dbReference>
<reference evidence="4 5" key="1">
    <citation type="submission" date="2016-10" db="EMBL/GenBank/DDBJ databases">
        <authorList>
            <person name="de Groot N.N."/>
        </authorList>
    </citation>
    <scope>NUCLEOTIDE SEQUENCE [LARGE SCALE GENOMIC DNA]</scope>
    <source>
        <strain evidence="4 5">HL3</strain>
    </source>
</reference>
<dbReference type="InterPro" id="IPR006015">
    <property type="entry name" value="Universal_stress_UspA"/>
</dbReference>
<dbReference type="AlphaFoldDB" id="A0A1I1VP48"/>
<feature type="compositionally biased region" description="Basic and acidic residues" evidence="2">
    <location>
        <begin position="61"/>
        <end position="70"/>
    </location>
</feature>
<evidence type="ECO:0000256" key="1">
    <source>
        <dbReference type="ARBA" id="ARBA00008791"/>
    </source>
</evidence>
<proteinExistence type="inferred from homology"/>
<protein>
    <submittedName>
        <fullName evidence="4">Nucleotide-binding universal stress protein, UspA family</fullName>
    </submittedName>
</protein>
<dbReference type="InterPro" id="IPR014729">
    <property type="entry name" value="Rossmann-like_a/b/a_fold"/>
</dbReference>
<dbReference type="STRING" id="1123397.SAMN05660831_02421"/>
<feature type="region of interest" description="Disordered" evidence="2">
    <location>
        <begin position="47"/>
        <end position="70"/>
    </location>
</feature>
<accession>A0A1I1VP48</accession>